<gene>
    <name evidence="1" type="ORF">N7530_005344</name>
</gene>
<evidence type="ECO:0000313" key="2">
    <source>
        <dbReference type="Proteomes" id="UP001147760"/>
    </source>
</evidence>
<organism evidence="1 2">
    <name type="scientific">Penicillium desertorum</name>
    <dbReference type="NCBI Taxonomy" id="1303715"/>
    <lineage>
        <taxon>Eukaryota</taxon>
        <taxon>Fungi</taxon>
        <taxon>Dikarya</taxon>
        <taxon>Ascomycota</taxon>
        <taxon>Pezizomycotina</taxon>
        <taxon>Eurotiomycetes</taxon>
        <taxon>Eurotiomycetidae</taxon>
        <taxon>Eurotiales</taxon>
        <taxon>Aspergillaceae</taxon>
        <taxon>Penicillium</taxon>
    </lineage>
</organism>
<dbReference type="AlphaFoldDB" id="A0A9W9WZW1"/>
<evidence type="ECO:0000313" key="1">
    <source>
        <dbReference type="EMBL" id="KAJ5479835.1"/>
    </source>
</evidence>
<accession>A0A9W9WZW1</accession>
<proteinExistence type="predicted"/>
<dbReference type="EMBL" id="JAPWDO010000003">
    <property type="protein sequence ID" value="KAJ5479835.1"/>
    <property type="molecule type" value="Genomic_DNA"/>
</dbReference>
<keyword evidence="2" id="KW-1185">Reference proteome</keyword>
<sequence>MITVRKDVTVPETCYKECAANPKWQGANWRFSKNYCSHHPYYEDQPKTQNAGEDWVTFHPTEKR</sequence>
<comment type="caution">
    <text evidence="1">The sequence shown here is derived from an EMBL/GenBank/DDBJ whole genome shotgun (WGS) entry which is preliminary data.</text>
</comment>
<dbReference type="Proteomes" id="UP001147760">
    <property type="component" value="Unassembled WGS sequence"/>
</dbReference>
<name>A0A9W9WZW1_9EURO</name>
<protein>
    <submittedName>
        <fullName evidence="1">Uncharacterized protein</fullName>
    </submittedName>
</protein>
<reference evidence="1" key="2">
    <citation type="journal article" date="2023" name="IMA Fungus">
        <title>Comparative genomic study of the Penicillium genus elucidates a diverse pangenome and 15 lateral gene transfer events.</title>
        <authorList>
            <person name="Petersen C."/>
            <person name="Sorensen T."/>
            <person name="Nielsen M.R."/>
            <person name="Sondergaard T.E."/>
            <person name="Sorensen J.L."/>
            <person name="Fitzpatrick D.A."/>
            <person name="Frisvad J.C."/>
            <person name="Nielsen K.L."/>
        </authorList>
    </citation>
    <scope>NUCLEOTIDE SEQUENCE</scope>
    <source>
        <strain evidence="1">IBT 17660</strain>
    </source>
</reference>
<dbReference type="OrthoDB" id="4662630at2759"/>
<reference evidence="1" key="1">
    <citation type="submission" date="2022-12" db="EMBL/GenBank/DDBJ databases">
        <authorList>
            <person name="Petersen C."/>
        </authorList>
    </citation>
    <scope>NUCLEOTIDE SEQUENCE</scope>
    <source>
        <strain evidence="1">IBT 17660</strain>
    </source>
</reference>